<evidence type="ECO:0000313" key="2">
    <source>
        <dbReference type="Proteomes" id="UP000251960"/>
    </source>
</evidence>
<name>A0A3L6DAI1_MAIZE</name>
<accession>A0A3L6DAI1</accession>
<sequence>MDCIRWLISCGVCRPIELI</sequence>
<gene>
    <name evidence="1" type="ORF">Zm00014a_016622</name>
</gene>
<dbReference type="Proteomes" id="UP000251960">
    <property type="component" value="Chromosome 9"/>
</dbReference>
<evidence type="ECO:0000313" key="1">
    <source>
        <dbReference type="EMBL" id="PWZ05584.1"/>
    </source>
</evidence>
<reference evidence="1 2" key="1">
    <citation type="journal article" date="2018" name="Nat. Genet.">
        <title>Extensive intraspecific gene order and gene structural variations between Mo17 and other maize genomes.</title>
        <authorList>
            <person name="Sun S."/>
            <person name="Zhou Y."/>
            <person name="Chen J."/>
            <person name="Shi J."/>
            <person name="Zhao H."/>
            <person name="Zhao H."/>
            <person name="Song W."/>
            <person name="Zhang M."/>
            <person name="Cui Y."/>
            <person name="Dong X."/>
            <person name="Liu H."/>
            <person name="Ma X."/>
            <person name="Jiao Y."/>
            <person name="Wang B."/>
            <person name="Wei X."/>
            <person name="Stein J.C."/>
            <person name="Glaubitz J.C."/>
            <person name="Lu F."/>
            <person name="Yu G."/>
            <person name="Liang C."/>
            <person name="Fengler K."/>
            <person name="Li B."/>
            <person name="Rafalski A."/>
            <person name="Schnable P.S."/>
            <person name="Ware D.H."/>
            <person name="Buckler E.S."/>
            <person name="Lai J."/>
        </authorList>
    </citation>
    <scope>NUCLEOTIDE SEQUENCE [LARGE SCALE GENOMIC DNA]</scope>
    <source>
        <strain evidence="2">cv. Missouri 17</strain>
        <tissue evidence="1">Seedling</tissue>
    </source>
</reference>
<organism evidence="1 2">
    <name type="scientific">Zea mays</name>
    <name type="common">Maize</name>
    <dbReference type="NCBI Taxonomy" id="4577"/>
    <lineage>
        <taxon>Eukaryota</taxon>
        <taxon>Viridiplantae</taxon>
        <taxon>Streptophyta</taxon>
        <taxon>Embryophyta</taxon>
        <taxon>Tracheophyta</taxon>
        <taxon>Spermatophyta</taxon>
        <taxon>Magnoliopsida</taxon>
        <taxon>Liliopsida</taxon>
        <taxon>Poales</taxon>
        <taxon>Poaceae</taxon>
        <taxon>PACMAD clade</taxon>
        <taxon>Panicoideae</taxon>
        <taxon>Andropogonodae</taxon>
        <taxon>Andropogoneae</taxon>
        <taxon>Tripsacinae</taxon>
        <taxon>Zea</taxon>
    </lineage>
</organism>
<dbReference type="AlphaFoldDB" id="A0A3L6DAI1"/>
<protein>
    <submittedName>
        <fullName evidence="1">Uncharacterized protein</fullName>
    </submittedName>
</protein>
<proteinExistence type="predicted"/>
<comment type="caution">
    <text evidence="1">The sequence shown here is derived from an EMBL/GenBank/DDBJ whole genome shotgun (WGS) entry which is preliminary data.</text>
</comment>
<dbReference type="EMBL" id="NCVQ01000010">
    <property type="protein sequence ID" value="PWZ05584.1"/>
    <property type="molecule type" value="Genomic_DNA"/>
</dbReference>